<keyword evidence="1" id="KW-0547">Nucleotide-binding</keyword>
<dbReference type="Gene3D" id="1.10.510.10">
    <property type="entry name" value="Transferase(Phosphotransferase) domain 1"/>
    <property type="match status" value="1"/>
</dbReference>
<dbReference type="PROSITE" id="PS50011">
    <property type="entry name" value="PROTEIN_KINASE_DOM"/>
    <property type="match status" value="1"/>
</dbReference>
<dbReference type="GO" id="GO:0007166">
    <property type="term" value="P:cell surface receptor signaling pathway"/>
    <property type="evidence" value="ECO:0007669"/>
    <property type="project" value="InterPro"/>
</dbReference>
<protein>
    <submittedName>
        <fullName evidence="5">PREDICTED: non-functional pseudokinase ZED1</fullName>
    </submittedName>
</protein>
<proteinExistence type="predicted"/>
<evidence type="ECO:0000259" key="3">
    <source>
        <dbReference type="PROSITE" id="PS50011"/>
    </source>
</evidence>
<dbReference type="GO" id="GO:0004674">
    <property type="term" value="F:protein serine/threonine kinase activity"/>
    <property type="evidence" value="ECO:0007669"/>
    <property type="project" value="TreeGrafter"/>
</dbReference>
<dbReference type="Pfam" id="PF07714">
    <property type="entry name" value="PK_Tyr_Ser-Thr"/>
    <property type="match status" value="1"/>
</dbReference>
<name>A0A5E4EIC9_PRUDU</name>
<accession>A0A5E4EIC9</accession>
<evidence type="ECO:0000313" key="4">
    <source>
        <dbReference type="EMBL" id="KAI5314910.1"/>
    </source>
</evidence>
<dbReference type="InParanoid" id="A0A5E4EIC9"/>
<dbReference type="Proteomes" id="UP001054821">
    <property type="component" value="Chromosome 8"/>
</dbReference>
<dbReference type="InterPro" id="IPR001245">
    <property type="entry name" value="Ser-Thr/Tyr_kinase_cat_dom"/>
</dbReference>
<dbReference type="GO" id="GO:0005886">
    <property type="term" value="C:plasma membrane"/>
    <property type="evidence" value="ECO:0007669"/>
    <property type="project" value="TreeGrafter"/>
</dbReference>
<evidence type="ECO:0000313" key="5">
    <source>
        <dbReference type="EMBL" id="VVA15525.1"/>
    </source>
</evidence>
<gene>
    <name evidence="5" type="ORF">ALMOND_2B004099</name>
    <name evidence="4" type="ORF">L3X38_044086</name>
</gene>
<dbReference type="AlphaFoldDB" id="A0A5E4EIC9"/>
<keyword evidence="2" id="KW-0067">ATP-binding</keyword>
<reference evidence="6" key="2">
    <citation type="journal article" date="2020" name="Plant J.">
        <title>Transposons played a major role in the diversification between the closely related almond and peach genomes: results from the almond genome sequence.</title>
        <authorList>
            <person name="Alioto T."/>
            <person name="Alexiou K.G."/>
            <person name="Bardil A."/>
            <person name="Barteri F."/>
            <person name="Castanera R."/>
            <person name="Cruz F."/>
            <person name="Dhingra A."/>
            <person name="Duval H."/>
            <person name="Fernandez I Marti A."/>
            <person name="Frias L."/>
            <person name="Galan B."/>
            <person name="Garcia J.L."/>
            <person name="Howad W."/>
            <person name="Gomez-Garrido J."/>
            <person name="Gut M."/>
            <person name="Julca I."/>
            <person name="Morata J."/>
            <person name="Puigdomenech P."/>
            <person name="Ribeca P."/>
            <person name="Rubio Cabetas M.J."/>
            <person name="Vlasova A."/>
            <person name="Wirthensohn M."/>
            <person name="Garcia-Mas J."/>
            <person name="Gabaldon T."/>
            <person name="Casacuberta J.M."/>
            <person name="Arus P."/>
        </authorList>
    </citation>
    <scope>NUCLEOTIDE SEQUENCE [LARGE SCALE GENOMIC DNA]</scope>
    <source>
        <strain evidence="6">cv. Texas</strain>
    </source>
</reference>
<dbReference type="Gramene" id="VVA15525">
    <property type="protein sequence ID" value="VVA15525"/>
    <property type="gene ID" value="Prudul26B004099"/>
</dbReference>
<dbReference type="PANTHER" id="PTHR27005">
    <property type="entry name" value="WALL-ASSOCIATED RECEPTOR KINASE-LIKE 21"/>
    <property type="match status" value="1"/>
</dbReference>
<dbReference type="InterPro" id="IPR045274">
    <property type="entry name" value="WAK-like"/>
</dbReference>
<dbReference type="PANTHER" id="PTHR27005:SF466">
    <property type="entry name" value="NON-FUNCTIONAL PSEUDOKINASE ZED1-LIKE"/>
    <property type="match status" value="1"/>
</dbReference>
<feature type="domain" description="Protein kinase" evidence="3">
    <location>
        <begin position="82"/>
        <end position="363"/>
    </location>
</feature>
<dbReference type="InterPro" id="IPR000719">
    <property type="entry name" value="Prot_kinase_dom"/>
</dbReference>
<dbReference type="EMBL" id="CABIKO010000015">
    <property type="protein sequence ID" value="VVA15525.1"/>
    <property type="molecule type" value="Genomic_DNA"/>
</dbReference>
<reference evidence="5" key="1">
    <citation type="submission" date="2019-07" db="EMBL/GenBank/DDBJ databases">
        <authorList>
            <person name="Alioto T."/>
            <person name="Alioto T."/>
            <person name="Gomez Garrido J."/>
        </authorList>
    </citation>
    <scope>NUCLEOTIDE SEQUENCE</scope>
</reference>
<dbReference type="EMBL" id="JAJFAZ020000008">
    <property type="protein sequence ID" value="KAI5314910.1"/>
    <property type="molecule type" value="Genomic_DNA"/>
</dbReference>
<evidence type="ECO:0000313" key="7">
    <source>
        <dbReference type="Proteomes" id="UP001054821"/>
    </source>
</evidence>
<dbReference type="Gene3D" id="3.30.200.20">
    <property type="entry name" value="Phosphorylase Kinase, domain 1"/>
    <property type="match status" value="1"/>
</dbReference>
<organism evidence="5 6">
    <name type="scientific">Prunus dulcis</name>
    <name type="common">Almond</name>
    <name type="synonym">Amygdalus dulcis</name>
    <dbReference type="NCBI Taxonomy" id="3755"/>
    <lineage>
        <taxon>Eukaryota</taxon>
        <taxon>Viridiplantae</taxon>
        <taxon>Streptophyta</taxon>
        <taxon>Embryophyta</taxon>
        <taxon>Tracheophyta</taxon>
        <taxon>Spermatophyta</taxon>
        <taxon>Magnoliopsida</taxon>
        <taxon>eudicotyledons</taxon>
        <taxon>Gunneridae</taxon>
        <taxon>Pentapetalae</taxon>
        <taxon>rosids</taxon>
        <taxon>fabids</taxon>
        <taxon>Rosales</taxon>
        <taxon>Rosaceae</taxon>
        <taxon>Amygdaloideae</taxon>
        <taxon>Amygdaleae</taxon>
        <taxon>Prunus</taxon>
    </lineage>
</organism>
<evidence type="ECO:0000256" key="2">
    <source>
        <dbReference type="ARBA" id="ARBA00022840"/>
    </source>
</evidence>
<dbReference type="SUPFAM" id="SSF56112">
    <property type="entry name" value="Protein kinase-like (PK-like)"/>
    <property type="match status" value="1"/>
</dbReference>
<dbReference type="GO" id="GO:0005524">
    <property type="term" value="F:ATP binding"/>
    <property type="evidence" value="ECO:0007669"/>
    <property type="project" value="UniProtKB-KW"/>
</dbReference>
<dbReference type="OMA" id="MQMSNHK"/>
<keyword evidence="7" id="KW-1185">Reference proteome</keyword>
<evidence type="ECO:0000313" key="6">
    <source>
        <dbReference type="Proteomes" id="UP000327085"/>
    </source>
</evidence>
<sequence length="372" mass="41573">MSNSKEKMKGNGFFPLVPCLSNNKKERDRSFLDNGSILLEDLIASCDGKSNPIRCYSAADLIRATNNFDPSRIIQDCSAPEYKFHHSIHVYGGYKMFRGLLDGRSIIIKKFMATGDEARSMAIRDIIILMQMSNHKNVLKLLGCCLEIPIPALVHEYAIEGVLNDQGGLRTTENQSSLPWKTRLRIAIQLASAITYLHTAFPRPIIHRALKPSSIFLDHDYAPKLSNFGLSITIPPMKSHADDEVKGTFGFLDPSYMKSGYILEKSDVYSFGVLLLVFLTGQKAVDAYEAGEYQSIIAYVKASDIGQIQTIADPKILGEVGGDEQARRHLHDFLALALLCTQEESEVRPDMRPDMMDVAKELLRIEKSIISK</sequence>
<reference evidence="4 7" key="3">
    <citation type="journal article" date="2022" name="G3 (Bethesda)">
        <title>Whole-genome sequence and methylome profiling of the almond [Prunus dulcis (Mill.) D.A. Webb] cultivar 'Nonpareil'.</title>
        <authorList>
            <person name="D'Amico-Willman K.M."/>
            <person name="Ouma W.Z."/>
            <person name="Meulia T."/>
            <person name="Sideli G.M."/>
            <person name="Gradziel T.M."/>
            <person name="Fresnedo-Ramirez J."/>
        </authorList>
    </citation>
    <scope>NUCLEOTIDE SEQUENCE [LARGE SCALE GENOMIC DNA]</scope>
    <source>
        <strain evidence="4">Clone GOH B32 T37-40</strain>
    </source>
</reference>
<dbReference type="InterPro" id="IPR011009">
    <property type="entry name" value="Kinase-like_dom_sf"/>
</dbReference>
<dbReference type="Proteomes" id="UP000327085">
    <property type="component" value="Chromosome 8"/>
</dbReference>
<keyword evidence="5" id="KW-0418">Kinase</keyword>
<keyword evidence="5" id="KW-0808">Transferase</keyword>
<evidence type="ECO:0000256" key="1">
    <source>
        <dbReference type="ARBA" id="ARBA00022741"/>
    </source>
</evidence>